<accession>A0A6I9S148</accession>
<dbReference type="AlphaFoldDB" id="A0A6I9S148"/>
<dbReference type="PANTHER" id="PTHR36055:SF1">
    <property type="entry name" value="C2H2-LIKE ZINC FINGER PROTEIN"/>
    <property type="match status" value="1"/>
</dbReference>
<dbReference type="InParanoid" id="A0A6I9S148"/>
<reference evidence="5" key="1">
    <citation type="submission" date="2025-08" db="UniProtKB">
        <authorList>
            <consortium name="RefSeq"/>
        </authorList>
    </citation>
    <scope>IDENTIFICATION</scope>
</reference>
<feature type="region of interest" description="Disordered" evidence="2">
    <location>
        <begin position="622"/>
        <end position="647"/>
    </location>
</feature>
<evidence type="ECO:0000313" key="5">
    <source>
        <dbReference type="RefSeq" id="XP_010935859.1"/>
    </source>
</evidence>
<feature type="region of interest" description="Disordered" evidence="2">
    <location>
        <begin position="376"/>
        <end position="422"/>
    </location>
</feature>
<keyword evidence="1" id="KW-0862">Zinc</keyword>
<proteinExistence type="predicted"/>
<dbReference type="FunCoup" id="A0A6I9S148">
    <property type="interactions" value="2425"/>
</dbReference>
<dbReference type="InterPro" id="IPR013087">
    <property type="entry name" value="Znf_C2H2_type"/>
</dbReference>
<dbReference type="Proteomes" id="UP000504607">
    <property type="component" value="Chromosome 12"/>
</dbReference>
<keyword evidence="1" id="KW-0863">Zinc-finger</keyword>
<evidence type="ECO:0000259" key="3">
    <source>
        <dbReference type="PROSITE" id="PS50157"/>
    </source>
</evidence>
<feature type="compositionally biased region" description="Basic and acidic residues" evidence="2">
    <location>
        <begin position="378"/>
        <end position="387"/>
    </location>
</feature>
<feature type="domain" description="C2H2-type" evidence="3">
    <location>
        <begin position="167"/>
        <end position="189"/>
    </location>
</feature>
<dbReference type="RefSeq" id="XP_010935859.1">
    <property type="nucleotide sequence ID" value="XM_010937557.3"/>
</dbReference>
<evidence type="ECO:0000313" key="4">
    <source>
        <dbReference type="Proteomes" id="UP000504607"/>
    </source>
</evidence>
<dbReference type="OrthoDB" id="191139at2759"/>
<protein>
    <submittedName>
        <fullName evidence="5">Uncharacterized protein LOC105055647 isoform X1</fullName>
    </submittedName>
</protein>
<gene>
    <name evidence="5" type="primary">LOC105055647</name>
</gene>
<feature type="compositionally biased region" description="Polar residues" evidence="2">
    <location>
        <begin position="388"/>
        <end position="410"/>
    </location>
</feature>
<sequence length="785" mass="87211">MSITKVRACSSFGAMMPEQKIVKPEKEGQDPLDSIIKQAIGKEPLLSFSRTGDSPVQWIQLLHALDQQGSSKVSKGARVDNGVGGKEHSLELCNGLSSEMNGVKEFVHPLKDGVPAKGKKSTSEQMQTLKIPEAVVAFAQAAAKANGEPEKYLPGWPLLSPSKVPLLKCDKCSREFCSPINHRRHVRVHRRSLNIDKDSSKNREFLAAFWDKLCPEEAKEITSFADMAIEEVAGSSIIKALSSWIRKPGFSSLPQIYVKAGFTLLDIVQSKPSRFPMSSKELFNVLDDASENTFLCAGTAVSLQKFVFDGEAGKIAMEMKNLVACISFLLEQKLVKAWFADKDAEALRCQKLLVEEEEAAQKRQAELLERKRMKKLRQKEQKAKDLTTDVNNNVSSPGTVECPSGSTGTPSPRAPSESELYTREASFHEDLCSLEPAGSPDPDAEANIRVNMHNEDADQNMDYQKQMEDSTRQPATVQYLPSKPARTFRNGFNSGHSPSSKCSISVKHVNYKDPKSVSLANWHKIWTRKSKPDNEEGFSDRVNRKHRDQPVIIDNSEVLIGSISVTLGQRHNHCQDSSLLRAGRDKEKLAKADSIMTDINHSGAKMWKPVAHQENRDCATIRSEKRENKMDEHTAETASQISPDKNCLASGGMDDSGFERCEDMLVVHRSPILSGPMLFSSKDAEAFLAWRWKEAVASDHVQLVLPSETEAWNPFNNPELNCTEAPMRSSDSFGWSIPGSAEKRMAGVVSTELQAGASKRKFRLKPEKICKLKYVPKQRNNALGE</sequence>
<dbReference type="PANTHER" id="PTHR36055">
    <property type="entry name" value="C2H2-LIKE ZINC FINGER PROTEIN"/>
    <property type="match status" value="1"/>
</dbReference>
<dbReference type="PROSITE" id="PS50157">
    <property type="entry name" value="ZINC_FINGER_C2H2_2"/>
    <property type="match status" value="1"/>
</dbReference>
<keyword evidence="1" id="KW-0479">Metal-binding</keyword>
<organism evidence="4 5">
    <name type="scientific">Elaeis guineensis var. tenera</name>
    <name type="common">Oil palm</name>
    <dbReference type="NCBI Taxonomy" id="51953"/>
    <lineage>
        <taxon>Eukaryota</taxon>
        <taxon>Viridiplantae</taxon>
        <taxon>Streptophyta</taxon>
        <taxon>Embryophyta</taxon>
        <taxon>Tracheophyta</taxon>
        <taxon>Spermatophyta</taxon>
        <taxon>Magnoliopsida</taxon>
        <taxon>Liliopsida</taxon>
        <taxon>Arecaceae</taxon>
        <taxon>Arecoideae</taxon>
        <taxon>Cocoseae</taxon>
        <taxon>Elaeidinae</taxon>
        <taxon>Elaeis</taxon>
    </lineage>
</organism>
<evidence type="ECO:0000256" key="1">
    <source>
        <dbReference type="PROSITE-ProRule" id="PRU00042"/>
    </source>
</evidence>
<dbReference type="KEGG" id="egu:105055647"/>
<dbReference type="PROSITE" id="PS00028">
    <property type="entry name" value="ZINC_FINGER_C2H2_1"/>
    <property type="match status" value="1"/>
</dbReference>
<keyword evidence="4" id="KW-1185">Reference proteome</keyword>
<dbReference type="GO" id="GO:0008270">
    <property type="term" value="F:zinc ion binding"/>
    <property type="evidence" value="ECO:0007669"/>
    <property type="project" value="UniProtKB-KW"/>
</dbReference>
<feature type="compositionally biased region" description="Basic and acidic residues" evidence="2">
    <location>
        <begin position="622"/>
        <end position="635"/>
    </location>
</feature>
<evidence type="ECO:0000256" key="2">
    <source>
        <dbReference type="SAM" id="MobiDB-lite"/>
    </source>
</evidence>
<dbReference type="GeneID" id="105055647"/>
<name>A0A6I9S148_ELAGV</name>